<accession>A0A1T4M0G9</accession>
<gene>
    <name evidence="2" type="ORF">SAMN02745174_01040</name>
</gene>
<dbReference type="Proteomes" id="UP000191153">
    <property type="component" value="Unassembled WGS sequence"/>
</dbReference>
<reference evidence="2 3" key="1">
    <citation type="submission" date="2017-02" db="EMBL/GenBank/DDBJ databases">
        <authorList>
            <person name="Peterson S.W."/>
        </authorList>
    </citation>
    <scope>NUCLEOTIDE SEQUENCE [LARGE SCALE GENOMIC DNA]</scope>
    <source>
        <strain evidence="2 3">ATCC 700028</strain>
    </source>
</reference>
<dbReference type="STRING" id="180163.SAMN02745174_01040"/>
<dbReference type="EMBL" id="FUWX01000007">
    <property type="protein sequence ID" value="SJZ60396.1"/>
    <property type="molecule type" value="Genomic_DNA"/>
</dbReference>
<protein>
    <submittedName>
        <fullName evidence="2">Uncharacterized protein</fullName>
    </submittedName>
</protein>
<organism evidence="2 3">
    <name type="scientific">Cetobacterium ceti</name>
    <dbReference type="NCBI Taxonomy" id="180163"/>
    <lineage>
        <taxon>Bacteria</taxon>
        <taxon>Fusobacteriati</taxon>
        <taxon>Fusobacteriota</taxon>
        <taxon>Fusobacteriia</taxon>
        <taxon>Fusobacteriales</taxon>
        <taxon>Fusobacteriaceae</taxon>
        <taxon>Cetobacterium</taxon>
    </lineage>
</organism>
<feature type="chain" id="PRO_5013250469" evidence="1">
    <location>
        <begin position="19"/>
        <end position="117"/>
    </location>
</feature>
<dbReference type="RefSeq" id="WP_078693552.1">
    <property type="nucleotide sequence ID" value="NZ_FUWX01000007.1"/>
</dbReference>
<proteinExistence type="predicted"/>
<sequence length="117" mass="11890">MKKIILTLLLGASLISYGVENAPIENINSLDQVTSTDEERIEDPGVEFQEGTVQQSSKGDSFMVAFGMKDPSILAGGEAGVTGGAGAGATTSATVGATTGTVIANQGVTGPFTPYTY</sequence>
<keyword evidence="3" id="KW-1185">Reference proteome</keyword>
<dbReference type="AlphaFoldDB" id="A0A1T4M0G9"/>
<evidence type="ECO:0000313" key="2">
    <source>
        <dbReference type="EMBL" id="SJZ60396.1"/>
    </source>
</evidence>
<feature type="signal peptide" evidence="1">
    <location>
        <begin position="1"/>
        <end position="18"/>
    </location>
</feature>
<evidence type="ECO:0000313" key="3">
    <source>
        <dbReference type="Proteomes" id="UP000191153"/>
    </source>
</evidence>
<keyword evidence="1" id="KW-0732">Signal</keyword>
<evidence type="ECO:0000256" key="1">
    <source>
        <dbReference type="SAM" id="SignalP"/>
    </source>
</evidence>
<name>A0A1T4M0G9_9FUSO</name>